<feature type="binding site" evidence="15">
    <location>
        <position position="283"/>
    </location>
    <ligand>
        <name>L-serine</name>
        <dbReference type="ChEBI" id="CHEBI:33384"/>
    </ligand>
</feature>
<keyword evidence="7" id="KW-0547">Nucleotide-binding</keyword>
<evidence type="ECO:0000313" key="18">
    <source>
        <dbReference type="EMBL" id="ADE55572.1"/>
    </source>
</evidence>
<keyword evidence="10 18" id="KW-0030">Aminoacyl-tRNA synthetase</keyword>
<dbReference type="InterPro" id="IPR010978">
    <property type="entry name" value="tRNA-bd_arm"/>
</dbReference>
<dbReference type="KEGG" id="caa:Caka_2556"/>
<dbReference type="InterPro" id="IPR033729">
    <property type="entry name" value="SerRS_core"/>
</dbReference>
<dbReference type="InterPro" id="IPR045864">
    <property type="entry name" value="aa-tRNA-synth_II/BPL/LPL"/>
</dbReference>
<keyword evidence="19" id="KW-1185">Reference proteome</keyword>
<evidence type="ECO:0000256" key="1">
    <source>
        <dbReference type="ARBA" id="ARBA00004496"/>
    </source>
</evidence>
<keyword evidence="6 18" id="KW-0436">Ligase</keyword>
<evidence type="ECO:0000256" key="14">
    <source>
        <dbReference type="NCBIfam" id="TIGR00414"/>
    </source>
</evidence>
<dbReference type="Gene3D" id="1.10.287.40">
    <property type="entry name" value="Serine-tRNA synthetase, tRNA binding domain"/>
    <property type="match status" value="1"/>
</dbReference>
<dbReference type="InterPro" id="IPR015866">
    <property type="entry name" value="Ser-tRNA-synth_1_N"/>
</dbReference>
<dbReference type="RefSeq" id="WP_013044294.1">
    <property type="nucleotide sequence ID" value="NC_014008.1"/>
</dbReference>
<dbReference type="SUPFAM" id="SSF55681">
    <property type="entry name" value="Class II aaRS and biotin synthetases"/>
    <property type="match status" value="1"/>
</dbReference>
<dbReference type="Gene3D" id="3.30.930.10">
    <property type="entry name" value="Bira Bifunctional Protein, Domain 2"/>
    <property type="match status" value="1"/>
</dbReference>
<dbReference type="SUPFAM" id="SSF46589">
    <property type="entry name" value="tRNA-binding arm"/>
    <property type="match status" value="1"/>
</dbReference>
<proteinExistence type="inferred from homology"/>
<dbReference type="OrthoDB" id="9804647at2"/>
<evidence type="ECO:0000256" key="4">
    <source>
        <dbReference type="ARBA" id="ARBA00012840"/>
    </source>
</evidence>
<dbReference type="AlphaFoldDB" id="D5EP62"/>
<protein>
    <recommendedName>
        <fullName evidence="11 14">Serine--tRNA ligase</fullName>
        <ecNumber evidence="4 14">6.1.1.11</ecNumber>
    </recommendedName>
</protein>
<feature type="binding site" evidence="15">
    <location>
        <position position="380"/>
    </location>
    <ligand>
        <name>L-serine</name>
        <dbReference type="ChEBI" id="CHEBI:33384"/>
    </ligand>
</feature>
<dbReference type="CDD" id="cd00770">
    <property type="entry name" value="SerRS_core"/>
    <property type="match status" value="1"/>
</dbReference>
<comment type="pathway">
    <text evidence="2">Aminoacyl-tRNA biosynthesis; selenocysteinyl-tRNA(Sec) biosynthesis; L-seryl-tRNA(Sec) from L-serine and tRNA(Sec): step 1/1.</text>
</comment>
<dbReference type="InterPro" id="IPR002314">
    <property type="entry name" value="aa-tRNA-synt_IIb"/>
</dbReference>
<dbReference type="eggNOG" id="COG0172">
    <property type="taxonomic scope" value="Bacteria"/>
</dbReference>
<evidence type="ECO:0000256" key="3">
    <source>
        <dbReference type="ARBA" id="ARBA00010728"/>
    </source>
</evidence>
<accession>D5EP62</accession>
<dbReference type="PANTHER" id="PTHR43697">
    <property type="entry name" value="SERYL-TRNA SYNTHETASE"/>
    <property type="match status" value="1"/>
</dbReference>
<gene>
    <name evidence="18" type="ordered locus">Caka_2556</name>
</gene>
<dbReference type="Proteomes" id="UP000000925">
    <property type="component" value="Chromosome"/>
</dbReference>
<feature type="binding site" evidence="15">
    <location>
        <position position="260"/>
    </location>
    <ligand>
        <name>L-serine</name>
        <dbReference type="ChEBI" id="CHEBI:33384"/>
    </ligand>
</feature>
<dbReference type="Pfam" id="PF00587">
    <property type="entry name" value="tRNA-synt_2b"/>
    <property type="match status" value="1"/>
</dbReference>
<dbReference type="GO" id="GO:0006434">
    <property type="term" value="P:seryl-tRNA aminoacylation"/>
    <property type="evidence" value="ECO:0007669"/>
    <property type="project" value="UniProtKB-UniRule"/>
</dbReference>
<comment type="catalytic activity">
    <reaction evidence="12">
        <text>tRNA(Sec) + L-serine + ATP = L-seryl-tRNA(Sec) + AMP + diphosphate + H(+)</text>
        <dbReference type="Rhea" id="RHEA:42580"/>
        <dbReference type="Rhea" id="RHEA-COMP:9742"/>
        <dbReference type="Rhea" id="RHEA-COMP:10128"/>
        <dbReference type="ChEBI" id="CHEBI:15378"/>
        <dbReference type="ChEBI" id="CHEBI:30616"/>
        <dbReference type="ChEBI" id="CHEBI:33019"/>
        <dbReference type="ChEBI" id="CHEBI:33384"/>
        <dbReference type="ChEBI" id="CHEBI:78442"/>
        <dbReference type="ChEBI" id="CHEBI:78533"/>
        <dbReference type="ChEBI" id="CHEBI:456215"/>
        <dbReference type="EC" id="6.1.1.11"/>
    </reaction>
</comment>
<evidence type="ECO:0000256" key="9">
    <source>
        <dbReference type="ARBA" id="ARBA00022917"/>
    </source>
</evidence>
<evidence type="ECO:0000256" key="15">
    <source>
        <dbReference type="PIRSR" id="PIRSR001529-1"/>
    </source>
</evidence>
<evidence type="ECO:0000256" key="13">
    <source>
        <dbReference type="ARBA" id="ARBA00048823"/>
    </source>
</evidence>
<dbReference type="GO" id="GO:0005524">
    <property type="term" value="F:ATP binding"/>
    <property type="evidence" value="ECO:0007669"/>
    <property type="project" value="UniProtKB-KW"/>
</dbReference>
<dbReference type="PROSITE" id="PS50862">
    <property type="entry name" value="AA_TRNA_LIGASE_II"/>
    <property type="match status" value="1"/>
</dbReference>
<feature type="binding site" evidence="16">
    <location>
        <begin position="260"/>
        <end position="262"/>
    </location>
    <ligand>
        <name>ATP</name>
        <dbReference type="ChEBI" id="CHEBI:30616"/>
    </ligand>
</feature>
<evidence type="ECO:0000256" key="10">
    <source>
        <dbReference type="ARBA" id="ARBA00023146"/>
    </source>
</evidence>
<name>D5EP62_CORAD</name>
<dbReference type="Pfam" id="PF02403">
    <property type="entry name" value="Seryl_tRNA_N"/>
    <property type="match status" value="1"/>
</dbReference>
<dbReference type="InterPro" id="IPR042103">
    <property type="entry name" value="SerRS_1_N_sf"/>
</dbReference>
<comment type="catalytic activity">
    <reaction evidence="13">
        <text>tRNA(Ser) + L-serine + ATP = L-seryl-tRNA(Ser) + AMP + diphosphate + H(+)</text>
        <dbReference type="Rhea" id="RHEA:12292"/>
        <dbReference type="Rhea" id="RHEA-COMP:9669"/>
        <dbReference type="Rhea" id="RHEA-COMP:9703"/>
        <dbReference type="ChEBI" id="CHEBI:15378"/>
        <dbReference type="ChEBI" id="CHEBI:30616"/>
        <dbReference type="ChEBI" id="CHEBI:33019"/>
        <dbReference type="ChEBI" id="CHEBI:33384"/>
        <dbReference type="ChEBI" id="CHEBI:78442"/>
        <dbReference type="ChEBI" id="CHEBI:78533"/>
        <dbReference type="ChEBI" id="CHEBI:456215"/>
        <dbReference type="EC" id="6.1.1.11"/>
    </reaction>
</comment>
<dbReference type="GO" id="GO:0004828">
    <property type="term" value="F:serine-tRNA ligase activity"/>
    <property type="evidence" value="ECO:0007669"/>
    <property type="project" value="UniProtKB-UniRule"/>
</dbReference>
<dbReference type="EMBL" id="CP001998">
    <property type="protein sequence ID" value="ADE55572.1"/>
    <property type="molecule type" value="Genomic_DNA"/>
</dbReference>
<feature type="domain" description="Aminoacyl-transfer RNA synthetases class-II family profile" evidence="17">
    <location>
        <begin position="170"/>
        <end position="407"/>
    </location>
</feature>
<keyword evidence="5" id="KW-0963">Cytoplasm</keyword>
<dbReference type="GO" id="GO:0005737">
    <property type="term" value="C:cytoplasm"/>
    <property type="evidence" value="ECO:0007669"/>
    <property type="project" value="UniProtKB-SubCell"/>
</dbReference>
<evidence type="ECO:0000256" key="2">
    <source>
        <dbReference type="ARBA" id="ARBA00005045"/>
    </source>
</evidence>
<evidence type="ECO:0000256" key="8">
    <source>
        <dbReference type="ARBA" id="ARBA00022840"/>
    </source>
</evidence>
<evidence type="ECO:0000313" key="19">
    <source>
        <dbReference type="Proteomes" id="UP000000925"/>
    </source>
</evidence>
<evidence type="ECO:0000256" key="7">
    <source>
        <dbReference type="ARBA" id="ARBA00022741"/>
    </source>
</evidence>
<feature type="binding site" evidence="16">
    <location>
        <begin position="347"/>
        <end position="350"/>
    </location>
    <ligand>
        <name>ATP</name>
        <dbReference type="ChEBI" id="CHEBI:30616"/>
    </ligand>
</feature>
<keyword evidence="8 16" id="KW-0067">ATP-binding</keyword>
<dbReference type="NCBIfam" id="TIGR00414">
    <property type="entry name" value="serS"/>
    <property type="match status" value="1"/>
</dbReference>
<comment type="similarity">
    <text evidence="3">Belongs to the class-II aminoacyl-tRNA synthetase family. Type-1 seryl-tRNA synthetase subfamily.</text>
</comment>
<dbReference type="HOGENOM" id="CLU_023797_1_1_0"/>
<evidence type="ECO:0000256" key="6">
    <source>
        <dbReference type="ARBA" id="ARBA00022598"/>
    </source>
</evidence>
<evidence type="ECO:0000256" key="12">
    <source>
        <dbReference type="ARBA" id="ARBA00047929"/>
    </source>
</evidence>
<dbReference type="InterPro" id="IPR002317">
    <property type="entry name" value="Ser-tRNA-ligase_type_1"/>
</dbReference>
<evidence type="ECO:0000259" key="17">
    <source>
        <dbReference type="PROSITE" id="PS50862"/>
    </source>
</evidence>
<dbReference type="EC" id="6.1.1.11" evidence="4 14"/>
<feature type="binding site" evidence="15">
    <location>
        <position position="229"/>
    </location>
    <ligand>
        <name>L-serine</name>
        <dbReference type="ChEBI" id="CHEBI:33384"/>
    </ligand>
</feature>
<evidence type="ECO:0000256" key="11">
    <source>
        <dbReference type="ARBA" id="ARBA00039158"/>
    </source>
</evidence>
<dbReference type="PRINTS" id="PR00981">
    <property type="entry name" value="TRNASYNTHSER"/>
</dbReference>
<reference evidence="18 19" key="1">
    <citation type="journal article" date="2010" name="Stand. Genomic Sci.">
        <title>Complete genome sequence of Coraliomargarita akajimensis type strain (04OKA010-24).</title>
        <authorList>
            <person name="Mavromatis K."/>
            <person name="Abt B."/>
            <person name="Brambilla E."/>
            <person name="Lapidus A."/>
            <person name="Copeland A."/>
            <person name="Deshpande S."/>
            <person name="Nolan M."/>
            <person name="Lucas S."/>
            <person name="Tice H."/>
            <person name="Cheng J.F."/>
            <person name="Han C."/>
            <person name="Detter J.C."/>
            <person name="Woyke T."/>
            <person name="Goodwin L."/>
            <person name="Pitluck S."/>
            <person name="Held B."/>
            <person name="Brettin T."/>
            <person name="Tapia R."/>
            <person name="Ivanova N."/>
            <person name="Mikhailova N."/>
            <person name="Pati A."/>
            <person name="Liolios K."/>
            <person name="Chen A."/>
            <person name="Palaniappan K."/>
            <person name="Land M."/>
            <person name="Hauser L."/>
            <person name="Chang Y.J."/>
            <person name="Jeffries C.D."/>
            <person name="Rohde M."/>
            <person name="Goker M."/>
            <person name="Bristow J."/>
            <person name="Eisen J.A."/>
            <person name="Markowitz V."/>
            <person name="Hugenholtz P."/>
            <person name="Klenk H.P."/>
            <person name="Kyrpides N.C."/>
        </authorList>
    </citation>
    <scope>NUCLEOTIDE SEQUENCE [LARGE SCALE GENOMIC DNA]</scope>
    <source>
        <strain evidence="19">DSM 45221 / IAM 15411 / JCM 23193 / KCTC 12865</strain>
    </source>
</reference>
<dbReference type="PIRSF" id="PIRSF001529">
    <property type="entry name" value="Ser-tRNA-synth_IIa"/>
    <property type="match status" value="1"/>
</dbReference>
<keyword evidence="9" id="KW-0648">Protein biosynthesis</keyword>
<comment type="subcellular location">
    <subcellularLocation>
        <location evidence="1">Cytoplasm</location>
    </subcellularLocation>
</comment>
<evidence type="ECO:0000256" key="16">
    <source>
        <dbReference type="PIRSR" id="PIRSR001529-2"/>
    </source>
</evidence>
<sequence length="423" mass="47164">MIDIKLLREQPDRVRAAIANKKFNCDIDAVLELDATRRAKITEAETARAQQKAANKEMAALAKGSPEFLEKVKEMKAIAAQAKELEAEAKAADEAFQAPFLEIPNLPDPSVPIGKGEDENVVASTWGDADADFPNAVAHFDIPWFESRIDFARGVKATGAGFPFYVGEMSRLVRALVNFFLQEAQENGYEEVLPPIVVNAESATATGQLPDKEGQMYVDENEGLYLIPTAEVPVTNFYRDEILEADQLPIYRCAYTPCFRREAGSWGAHVRGLNRLHQFDKVELVKWTDAETSMDELEKLRENVEGTLQKLGLPYRVLRMCTGDIGFPHAKQYDLEVFAAGQKRWLEVSSCSNFTDFQARRAGIRYRGEDGKPVTAHTLNGSGLAVPRVLAAILENNLQADGRVKVPECLQYWMQQAYIGESK</sequence>
<organism evidence="18 19">
    <name type="scientific">Coraliomargarita akajimensis (strain DSM 45221 / IAM 15411 / JCM 23193 / KCTC 12865 / 04OKA010-24)</name>
    <dbReference type="NCBI Taxonomy" id="583355"/>
    <lineage>
        <taxon>Bacteria</taxon>
        <taxon>Pseudomonadati</taxon>
        <taxon>Verrucomicrobiota</taxon>
        <taxon>Opitutia</taxon>
        <taxon>Puniceicoccales</taxon>
        <taxon>Coraliomargaritaceae</taxon>
        <taxon>Coraliomargarita</taxon>
    </lineage>
</organism>
<dbReference type="STRING" id="583355.Caka_2556"/>
<dbReference type="InterPro" id="IPR006195">
    <property type="entry name" value="aa-tRNA-synth_II"/>
</dbReference>
<dbReference type="PANTHER" id="PTHR43697:SF1">
    <property type="entry name" value="SERINE--TRNA LIGASE"/>
    <property type="match status" value="1"/>
</dbReference>
<evidence type="ECO:0000256" key="5">
    <source>
        <dbReference type="ARBA" id="ARBA00022490"/>
    </source>
</evidence>